<name>A0A917BM01_9MICO</name>
<evidence type="ECO:0000313" key="2">
    <source>
        <dbReference type="EMBL" id="GGF47737.1"/>
    </source>
</evidence>
<protein>
    <recommendedName>
        <fullName evidence="1">YbaK/aminoacyl-tRNA synthetase-associated domain-containing protein</fullName>
    </recommendedName>
</protein>
<gene>
    <name evidence="2" type="ORF">GCM10011366_14450</name>
</gene>
<dbReference type="GO" id="GO:0002161">
    <property type="term" value="F:aminoacyl-tRNA deacylase activity"/>
    <property type="evidence" value="ECO:0007669"/>
    <property type="project" value="InterPro"/>
</dbReference>
<keyword evidence="3" id="KW-1185">Reference proteome</keyword>
<dbReference type="RefSeq" id="WP_229734998.1">
    <property type="nucleotide sequence ID" value="NZ_BAABKH010000005.1"/>
</dbReference>
<organism evidence="2 3">
    <name type="scientific">Ornithinimicrobium tianjinense</name>
    <dbReference type="NCBI Taxonomy" id="1195761"/>
    <lineage>
        <taxon>Bacteria</taxon>
        <taxon>Bacillati</taxon>
        <taxon>Actinomycetota</taxon>
        <taxon>Actinomycetes</taxon>
        <taxon>Micrococcales</taxon>
        <taxon>Ornithinimicrobiaceae</taxon>
        <taxon>Ornithinimicrobium</taxon>
    </lineage>
</organism>
<reference evidence="2" key="2">
    <citation type="submission" date="2020-09" db="EMBL/GenBank/DDBJ databases">
        <authorList>
            <person name="Sun Q."/>
            <person name="Zhou Y."/>
        </authorList>
    </citation>
    <scope>NUCLEOTIDE SEQUENCE</scope>
    <source>
        <strain evidence="2">CGMCC 1.12160</strain>
    </source>
</reference>
<evidence type="ECO:0000259" key="1">
    <source>
        <dbReference type="Pfam" id="PF04073"/>
    </source>
</evidence>
<evidence type="ECO:0000313" key="3">
    <source>
        <dbReference type="Proteomes" id="UP000605670"/>
    </source>
</evidence>
<dbReference type="AlphaFoldDB" id="A0A917BM01"/>
<dbReference type="EMBL" id="BMEM01000001">
    <property type="protein sequence ID" value="GGF47737.1"/>
    <property type="molecule type" value="Genomic_DNA"/>
</dbReference>
<dbReference type="Proteomes" id="UP000605670">
    <property type="component" value="Unassembled WGS sequence"/>
</dbReference>
<proteinExistence type="predicted"/>
<dbReference type="Gene3D" id="3.90.960.10">
    <property type="entry name" value="YbaK/aminoacyl-tRNA synthetase-associated domain"/>
    <property type="match status" value="1"/>
</dbReference>
<reference evidence="2" key="1">
    <citation type="journal article" date="2014" name="Int. J. Syst. Evol. Microbiol.">
        <title>Complete genome sequence of Corynebacterium casei LMG S-19264T (=DSM 44701T), isolated from a smear-ripened cheese.</title>
        <authorList>
            <consortium name="US DOE Joint Genome Institute (JGI-PGF)"/>
            <person name="Walter F."/>
            <person name="Albersmeier A."/>
            <person name="Kalinowski J."/>
            <person name="Ruckert C."/>
        </authorList>
    </citation>
    <scope>NUCLEOTIDE SEQUENCE</scope>
    <source>
        <strain evidence="2">CGMCC 1.12160</strain>
    </source>
</reference>
<sequence>MRLDWVPALSRPDLLAAPVRAALEGMQSAGSPLVPALEVVEIDPALADTAALVEASGMDMEDMANCIVISGARAGEERVCAALVLGTTRADVNRTVRKRLDVRKCSFMPMDEAVERTAMEYGGITPLGLPADWPVLVDAAVLGRGVIVMGSGVRRSKLRLPGALAAELPGAEELEGLGLPA</sequence>
<dbReference type="Pfam" id="PF04073">
    <property type="entry name" value="tRNA_edit"/>
    <property type="match status" value="1"/>
</dbReference>
<dbReference type="SUPFAM" id="SSF55826">
    <property type="entry name" value="YbaK/ProRS associated domain"/>
    <property type="match status" value="1"/>
</dbReference>
<feature type="domain" description="YbaK/aminoacyl-tRNA synthetase-associated" evidence="1">
    <location>
        <begin position="44"/>
        <end position="163"/>
    </location>
</feature>
<dbReference type="InterPro" id="IPR036754">
    <property type="entry name" value="YbaK/aa-tRNA-synt-asso_dom_sf"/>
</dbReference>
<comment type="caution">
    <text evidence="2">The sequence shown here is derived from an EMBL/GenBank/DDBJ whole genome shotgun (WGS) entry which is preliminary data.</text>
</comment>
<accession>A0A917BM01</accession>
<dbReference type="InterPro" id="IPR007214">
    <property type="entry name" value="YbaK/aa-tRNA-synth-assoc-dom"/>
</dbReference>